<comment type="catalytic activity">
    <reaction evidence="7 8">
        <text>(2S,6S)-2,6-diaminopimelate = meso-2,6-diaminopimelate</text>
        <dbReference type="Rhea" id="RHEA:15393"/>
        <dbReference type="ChEBI" id="CHEBI:57609"/>
        <dbReference type="ChEBI" id="CHEBI:57791"/>
        <dbReference type="EC" id="5.1.1.7"/>
    </reaction>
</comment>
<feature type="site" description="Could be important to modulate the pK values of the two catalytic cysteine residues" evidence="8">
    <location>
        <position position="222"/>
    </location>
</feature>
<evidence type="ECO:0000256" key="5">
    <source>
        <dbReference type="ARBA" id="ARBA00023154"/>
    </source>
</evidence>
<dbReference type="PROSITE" id="PS01326">
    <property type="entry name" value="DAP_EPIMERASE"/>
    <property type="match status" value="1"/>
</dbReference>
<name>A0ABM7MBG8_9GAMM</name>
<dbReference type="SUPFAM" id="SSF54506">
    <property type="entry name" value="Diaminopimelate epimerase-like"/>
    <property type="match status" value="1"/>
</dbReference>
<dbReference type="NCBIfam" id="TIGR00652">
    <property type="entry name" value="DapF"/>
    <property type="match status" value="1"/>
</dbReference>
<dbReference type="Pfam" id="PF01678">
    <property type="entry name" value="DAP_epimerase"/>
    <property type="match status" value="2"/>
</dbReference>
<feature type="binding site" evidence="8">
    <location>
        <begin position="232"/>
        <end position="233"/>
    </location>
    <ligand>
        <name>substrate</name>
    </ligand>
</feature>
<comment type="similarity">
    <text evidence="2 8">Belongs to the diaminopimelate epimerase family.</text>
</comment>
<evidence type="ECO:0000313" key="10">
    <source>
        <dbReference type="EMBL" id="BCN92669.1"/>
    </source>
</evidence>
<comment type="subunit">
    <text evidence="8">Homodimer.</text>
</comment>
<comment type="function">
    <text evidence="8">Catalyzes the stereoinversion of LL-2,6-diaminopimelate (L,L-DAP) to meso-diaminopimelate (meso-DAP), a precursor of L-lysine and an essential component of the bacterial peptidoglycan.</text>
</comment>
<reference evidence="10" key="1">
    <citation type="journal article" date="2022" name="Arch. Microbiol.">
        <title>Thiomicrorhabdus immobilis sp. nov., a mesophilic sulfur-oxidizing bacterium isolated from sediment of a brackish lake in northern Japan.</title>
        <authorList>
            <person name="Kojima H."/>
            <person name="Mochizuki J."/>
            <person name="Kanda M."/>
            <person name="Watanabe T."/>
            <person name="Fukui M."/>
        </authorList>
    </citation>
    <scope>NUCLEOTIDE SEQUENCE</scope>
    <source>
        <strain evidence="10">Am19</strain>
    </source>
</reference>
<feature type="active site" description="Proton acceptor" evidence="8">
    <location>
        <position position="231"/>
    </location>
</feature>
<feature type="binding site" evidence="8">
    <location>
        <position position="204"/>
    </location>
    <ligand>
        <name>substrate</name>
    </ligand>
</feature>
<keyword evidence="4 8" id="KW-0028">Amino-acid biosynthesis</keyword>
<dbReference type="InterPro" id="IPR018510">
    <property type="entry name" value="DAP_epimerase_AS"/>
</dbReference>
<evidence type="ECO:0000313" key="11">
    <source>
        <dbReference type="Proteomes" id="UP001054820"/>
    </source>
</evidence>
<evidence type="ECO:0000256" key="4">
    <source>
        <dbReference type="ARBA" id="ARBA00022605"/>
    </source>
</evidence>
<dbReference type="InterPro" id="IPR001653">
    <property type="entry name" value="DAP_epimerase_DapF"/>
</dbReference>
<comment type="subcellular location">
    <subcellularLocation>
        <location evidence="8">Cytoplasm</location>
    </subcellularLocation>
</comment>
<dbReference type="PANTHER" id="PTHR31689">
    <property type="entry name" value="DIAMINOPIMELATE EPIMERASE, CHLOROPLASTIC"/>
    <property type="match status" value="1"/>
</dbReference>
<dbReference type="Gene3D" id="3.10.310.10">
    <property type="entry name" value="Diaminopimelate Epimerase, Chain A, domain 1"/>
    <property type="match status" value="2"/>
</dbReference>
<keyword evidence="8" id="KW-0963">Cytoplasm</keyword>
<accession>A0ABM7MBG8</accession>
<feature type="active site" evidence="9">
    <location>
        <position position="87"/>
    </location>
</feature>
<gene>
    <name evidence="8 10" type="primary">dapF</name>
    <name evidence="10" type="ORF">THMIRHAM_04540</name>
</gene>
<feature type="binding site" evidence="8">
    <location>
        <position position="171"/>
    </location>
    <ligand>
        <name>substrate</name>
    </ligand>
</feature>
<keyword evidence="5 8" id="KW-0457">Lysine biosynthesis</keyword>
<feature type="site" description="Could be important to modulate the pK values of the two catalytic cysteine residues" evidence="8">
    <location>
        <position position="173"/>
    </location>
</feature>
<dbReference type="PANTHER" id="PTHR31689:SF0">
    <property type="entry name" value="DIAMINOPIMELATE EPIMERASE"/>
    <property type="match status" value="1"/>
</dbReference>
<evidence type="ECO:0000256" key="3">
    <source>
        <dbReference type="ARBA" id="ARBA00013080"/>
    </source>
</evidence>
<proteinExistence type="inferred from homology"/>
<keyword evidence="6 8" id="KW-0413">Isomerase</keyword>
<dbReference type="Proteomes" id="UP001054820">
    <property type="component" value="Chromosome"/>
</dbReference>
<comment type="pathway">
    <text evidence="1 8">Amino-acid biosynthesis; L-lysine biosynthesis via DAP pathway; DL-2,6-diaminopimelate from LL-2,6-diaminopimelate: step 1/1.</text>
</comment>
<evidence type="ECO:0000256" key="8">
    <source>
        <dbReference type="HAMAP-Rule" id="MF_00197"/>
    </source>
</evidence>
<protein>
    <recommendedName>
        <fullName evidence="3 8">Diaminopimelate epimerase</fullName>
        <shortName evidence="8">DAP epimerase</shortName>
        <ecNumber evidence="3 8">5.1.1.7</ecNumber>
    </recommendedName>
    <alternativeName>
        <fullName evidence="8">PLP-independent amino acid racemase</fullName>
    </alternativeName>
</protein>
<organism evidence="10 11">
    <name type="scientific">Thiomicrorhabdus immobilis</name>
    <dbReference type="NCBI Taxonomy" id="2791037"/>
    <lineage>
        <taxon>Bacteria</taxon>
        <taxon>Pseudomonadati</taxon>
        <taxon>Pseudomonadota</taxon>
        <taxon>Gammaproteobacteria</taxon>
        <taxon>Thiotrichales</taxon>
        <taxon>Piscirickettsiaceae</taxon>
        <taxon>Thiomicrorhabdus</taxon>
    </lineage>
</organism>
<sequence length="287" mass="31261">MSVQSIDTGVVQPTIKFTKMQGLGNDFMVIDAIHQSVEFSVDKIQLWSDRHFGIGFDQLLVVEQASQAGVDFRYRIFNADGSEVQQCGNGARCFARFVYDKGLTDKTEIKVETASGVIVLYIEAQGLVRVNMGLPNFEPSSLPFLAYSRQDEYALSVLGETLLIGAVSMGNPHAVLPVDDINSAPVEKFGAAIESHSSFPERVNVGFAQRVDRNHIRLRVYERGAAETLACGTGACAAMVVLRQWQQVDDDVTVSLPGGDLLIQWNGQAGSPVWMSGPAVTVFEGEI</sequence>
<evidence type="ECO:0000256" key="7">
    <source>
        <dbReference type="ARBA" id="ARBA00051712"/>
    </source>
</evidence>
<feature type="binding site" evidence="8">
    <location>
        <position position="58"/>
    </location>
    <ligand>
        <name>substrate</name>
    </ligand>
</feature>
<dbReference type="EMBL" id="AP024202">
    <property type="protein sequence ID" value="BCN92669.1"/>
    <property type="molecule type" value="Genomic_DNA"/>
</dbReference>
<evidence type="ECO:0000256" key="6">
    <source>
        <dbReference type="ARBA" id="ARBA00023235"/>
    </source>
</evidence>
<evidence type="ECO:0000256" key="2">
    <source>
        <dbReference type="ARBA" id="ARBA00010219"/>
    </source>
</evidence>
<feature type="binding site" evidence="8">
    <location>
        <begin position="222"/>
        <end position="223"/>
    </location>
    <ligand>
        <name>substrate</name>
    </ligand>
</feature>
<dbReference type="RefSeq" id="WP_311195288.1">
    <property type="nucleotide sequence ID" value="NZ_AP024202.1"/>
</dbReference>
<feature type="binding site" evidence="8">
    <location>
        <begin position="88"/>
        <end position="89"/>
    </location>
    <ligand>
        <name>substrate</name>
    </ligand>
</feature>
<feature type="binding site" evidence="8">
    <location>
        <position position="25"/>
    </location>
    <ligand>
        <name>substrate</name>
    </ligand>
</feature>
<dbReference type="EC" id="5.1.1.7" evidence="3 8"/>
<evidence type="ECO:0000256" key="1">
    <source>
        <dbReference type="ARBA" id="ARBA00005196"/>
    </source>
</evidence>
<evidence type="ECO:0000256" key="9">
    <source>
        <dbReference type="PROSITE-ProRule" id="PRU10125"/>
    </source>
</evidence>
<keyword evidence="11" id="KW-1185">Reference proteome</keyword>
<dbReference type="HAMAP" id="MF_00197">
    <property type="entry name" value="DAP_epimerase"/>
    <property type="match status" value="1"/>
</dbReference>
<feature type="binding site" evidence="8">
    <location>
        <position position="78"/>
    </location>
    <ligand>
        <name>substrate</name>
    </ligand>
</feature>
<feature type="site" description="Important for dimerization" evidence="8">
    <location>
        <position position="283"/>
    </location>
</feature>
<feature type="active site" description="Proton donor" evidence="8">
    <location>
        <position position="87"/>
    </location>
</feature>